<dbReference type="PANTHER" id="PTHR40064">
    <property type="entry name" value="MEMBRANE PROTEIN-RELATED"/>
    <property type="match status" value="1"/>
</dbReference>
<feature type="transmembrane region" description="Helical" evidence="6">
    <location>
        <begin position="12"/>
        <end position="39"/>
    </location>
</feature>
<protein>
    <submittedName>
        <fullName evidence="7">Aromatic acid exporter family protein</fullName>
    </submittedName>
</protein>
<keyword evidence="8" id="KW-1185">Reference proteome</keyword>
<dbReference type="RefSeq" id="WP_210595753.1">
    <property type="nucleotide sequence ID" value="NZ_JAGKSQ010000001.1"/>
</dbReference>
<dbReference type="InterPro" id="IPR052984">
    <property type="entry name" value="UPF0421"/>
</dbReference>
<proteinExistence type="predicted"/>
<comment type="caution">
    <text evidence="7">The sequence shown here is derived from an EMBL/GenBank/DDBJ whole genome shotgun (WGS) entry which is preliminary data.</text>
</comment>
<keyword evidence="2" id="KW-1003">Cell membrane</keyword>
<keyword evidence="5 6" id="KW-0472">Membrane</keyword>
<dbReference type="AlphaFoldDB" id="A0A941AMS3"/>
<feature type="transmembrane region" description="Helical" evidence="6">
    <location>
        <begin position="75"/>
        <end position="91"/>
    </location>
</feature>
<feature type="transmembrane region" description="Helical" evidence="6">
    <location>
        <begin position="126"/>
        <end position="144"/>
    </location>
</feature>
<dbReference type="PANTHER" id="PTHR40064:SF1">
    <property type="entry name" value="MEMBRANE PROTEIN"/>
    <property type="match status" value="1"/>
</dbReference>
<gene>
    <name evidence="7" type="ORF">J7W16_03275</name>
</gene>
<organism evidence="7 8">
    <name type="scientific">Halalkalibacter suaedae</name>
    <dbReference type="NCBI Taxonomy" id="2822140"/>
    <lineage>
        <taxon>Bacteria</taxon>
        <taxon>Bacillati</taxon>
        <taxon>Bacillota</taxon>
        <taxon>Bacilli</taxon>
        <taxon>Bacillales</taxon>
        <taxon>Bacillaceae</taxon>
        <taxon>Halalkalibacter</taxon>
    </lineage>
</organism>
<evidence type="ECO:0000256" key="3">
    <source>
        <dbReference type="ARBA" id="ARBA00022692"/>
    </source>
</evidence>
<keyword evidence="4 6" id="KW-1133">Transmembrane helix</keyword>
<evidence type="ECO:0000256" key="1">
    <source>
        <dbReference type="ARBA" id="ARBA00004651"/>
    </source>
</evidence>
<evidence type="ECO:0000256" key="5">
    <source>
        <dbReference type="ARBA" id="ARBA00023136"/>
    </source>
</evidence>
<sequence length="345" mass="39625">MTLGPRIVKTGLAVTVALYVCSLLGLEPAIFAGVAAILAVQPSIYRTWKQMIDQIITNTVGAAIALLFIHLVGDNPIAVGLVIMIVISFSLKMKMESTIPLTLVTVLAIMSAPGNEDIFFTLNRFLIILIGTFSAILVNVFVWPPKYRKTYLQKVQQAFTDMSLLVRTAISNELTETTYQEQTKKFKKDVQKLEDLFKMFDEERGKLGRLNQLHAREVVVFKQMLKTIQKGEQLLETIEEHYFQSKVDEEVDQLFDDHLEQLVKQHEILLLKYEAKMKEDDHHLEEELQNQRSVFFEQALDLQTDNKDQNQRLMIITASINDYSFHLIRLNHVVEQYLKVSHGTR</sequence>
<name>A0A941AMS3_9BACI</name>
<comment type="subcellular location">
    <subcellularLocation>
        <location evidence="1">Cell membrane</location>
        <topology evidence="1">Multi-pass membrane protein</topology>
    </subcellularLocation>
</comment>
<dbReference type="Proteomes" id="UP000678228">
    <property type="component" value="Unassembled WGS sequence"/>
</dbReference>
<dbReference type="Pfam" id="PF06081">
    <property type="entry name" value="ArAE_1"/>
    <property type="match status" value="1"/>
</dbReference>
<evidence type="ECO:0000256" key="2">
    <source>
        <dbReference type="ARBA" id="ARBA00022475"/>
    </source>
</evidence>
<dbReference type="GO" id="GO:0005886">
    <property type="term" value="C:plasma membrane"/>
    <property type="evidence" value="ECO:0007669"/>
    <property type="project" value="UniProtKB-SubCell"/>
</dbReference>
<dbReference type="EMBL" id="JAGKSQ010000001">
    <property type="protein sequence ID" value="MBP3950141.1"/>
    <property type="molecule type" value="Genomic_DNA"/>
</dbReference>
<evidence type="ECO:0000256" key="6">
    <source>
        <dbReference type="SAM" id="Phobius"/>
    </source>
</evidence>
<reference evidence="7" key="1">
    <citation type="submission" date="2021-03" db="EMBL/GenBank/DDBJ databases">
        <title>Bacillus suaedae sp. nov., isolated from Suaeda aralocaspica.</title>
        <authorList>
            <person name="Lei R.F.R."/>
        </authorList>
    </citation>
    <scope>NUCLEOTIDE SEQUENCE</scope>
    <source>
        <strain evidence="7">YZJH907-2</strain>
    </source>
</reference>
<accession>A0A941AMS3</accession>
<evidence type="ECO:0000313" key="8">
    <source>
        <dbReference type="Proteomes" id="UP000678228"/>
    </source>
</evidence>
<evidence type="ECO:0000313" key="7">
    <source>
        <dbReference type="EMBL" id="MBP3950141.1"/>
    </source>
</evidence>
<dbReference type="InterPro" id="IPR010343">
    <property type="entry name" value="ArAE_1"/>
</dbReference>
<evidence type="ECO:0000256" key="4">
    <source>
        <dbReference type="ARBA" id="ARBA00022989"/>
    </source>
</evidence>
<keyword evidence="3 6" id="KW-0812">Transmembrane</keyword>